<dbReference type="AlphaFoldDB" id="A0A075MNK8"/>
<dbReference type="GeneID" id="41596566"/>
<dbReference type="EMBL" id="CP007174">
    <property type="protein sequence ID" value="AIF82793.1"/>
    <property type="molecule type" value="Genomic_DNA"/>
</dbReference>
<keyword evidence="2" id="KW-1185">Reference proteome</keyword>
<sequence>MSRSFRYDLEPAYEPMLTPMERLLEQKVSILCVAEGISRVEMSPIQRLFLTHYRCSTCKLLPLYRLDLSHIKRARCGRCGHLVSFTSAGKYGKMRKKLALMLWQARCEGGI</sequence>
<dbReference type="RefSeq" id="WP_148699693.1">
    <property type="nucleotide sequence ID" value="NZ_CP007174.1"/>
</dbReference>
<gene>
    <name evidence="1" type="ORF">NTE_00713</name>
</gene>
<evidence type="ECO:0000313" key="1">
    <source>
        <dbReference type="EMBL" id="AIF82793.1"/>
    </source>
</evidence>
<protein>
    <submittedName>
        <fullName evidence="1">Uncharacterized protein</fullName>
    </submittedName>
</protein>
<dbReference type="OrthoDB" id="375359at2157"/>
<reference evidence="1 2" key="1">
    <citation type="journal article" date="2014" name="PLoS ONE">
        <title>Genome Sequence of Candidatus Nitrososphaera evergladensis from Group I.1b Enriched from Everglades Soil Reveals Novel Genomic Features of the Ammonia-Oxidizing Archaea.</title>
        <authorList>
            <person name="Zhalnina K.V."/>
            <person name="Dias R."/>
            <person name="Leonard M.T."/>
            <person name="Dorr de Quadros P."/>
            <person name="Camargo F.A."/>
            <person name="Drew J.C."/>
            <person name="Farmerie W.G."/>
            <person name="Daroub S.H."/>
            <person name="Triplett E.W."/>
        </authorList>
    </citation>
    <scope>NUCLEOTIDE SEQUENCE [LARGE SCALE GENOMIC DNA]</scope>
    <source>
        <strain evidence="1 2">SR1</strain>
    </source>
</reference>
<dbReference type="Proteomes" id="UP000028194">
    <property type="component" value="Chromosome"/>
</dbReference>
<dbReference type="STRING" id="1459636.NTE_00713"/>
<organism evidence="1 2">
    <name type="scientific">Candidatus Nitrososphaera evergladensis SR1</name>
    <dbReference type="NCBI Taxonomy" id="1459636"/>
    <lineage>
        <taxon>Archaea</taxon>
        <taxon>Nitrososphaerota</taxon>
        <taxon>Nitrososphaeria</taxon>
        <taxon>Nitrososphaerales</taxon>
        <taxon>Nitrososphaeraceae</taxon>
        <taxon>Nitrososphaera</taxon>
    </lineage>
</organism>
<accession>A0A075MNK8</accession>
<dbReference type="KEGG" id="nev:NTE_00713"/>
<proteinExistence type="predicted"/>
<dbReference type="HOGENOM" id="CLU_155675_0_0_2"/>
<name>A0A075MNK8_9ARCH</name>
<evidence type="ECO:0000313" key="2">
    <source>
        <dbReference type="Proteomes" id="UP000028194"/>
    </source>
</evidence>